<keyword evidence="2 10" id="KW-1003">Cell membrane</keyword>
<dbReference type="PANTHER" id="PTHR28259">
    <property type="entry name" value="FLUORIDE EXPORT PROTEIN 1-RELATED"/>
    <property type="match status" value="1"/>
</dbReference>
<evidence type="ECO:0000313" key="11">
    <source>
        <dbReference type="EMBL" id="MFD2839873.1"/>
    </source>
</evidence>
<dbReference type="Pfam" id="PF02537">
    <property type="entry name" value="CRCB"/>
    <property type="match status" value="1"/>
</dbReference>
<feature type="binding site" evidence="10">
    <location>
        <position position="78"/>
    </location>
    <ligand>
        <name>Na(+)</name>
        <dbReference type="ChEBI" id="CHEBI:29101"/>
        <note>structural</note>
    </ligand>
</feature>
<evidence type="ECO:0000256" key="5">
    <source>
        <dbReference type="ARBA" id="ARBA00023136"/>
    </source>
</evidence>
<protein>
    <recommendedName>
        <fullName evidence="10">Fluoride-specific ion channel FluC</fullName>
    </recommendedName>
</protein>
<evidence type="ECO:0000256" key="8">
    <source>
        <dbReference type="ARBA" id="ARBA00035585"/>
    </source>
</evidence>
<keyword evidence="10" id="KW-0813">Transport</keyword>
<evidence type="ECO:0000256" key="1">
    <source>
        <dbReference type="ARBA" id="ARBA00004651"/>
    </source>
</evidence>
<keyword evidence="6 10" id="KW-0407">Ion channel</keyword>
<evidence type="ECO:0000256" key="4">
    <source>
        <dbReference type="ARBA" id="ARBA00022989"/>
    </source>
</evidence>
<comment type="activity regulation">
    <text evidence="10">Na(+) is not transported, but it plays an essential structural role and its presence is essential for fluoride channel function.</text>
</comment>
<name>A0ABW5XDP9_9MICO</name>
<dbReference type="HAMAP" id="MF_00454">
    <property type="entry name" value="FluC"/>
    <property type="match status" value="1"/>
</dbReference>
<gene>
    <name evidence="10" type="primary">fluC</name>
    <name evidence="10" type="synonym">crcB</name>
    <name evidence="11" type="ORF">ACFSYH_04730</name>
</gene>
<dbReference type="InterPro" id="IPR003691">
    <property type="entry name" value="FluC"/>
</dbReference>
<feature type="transmembrane region" description="Helical" evidence="10">
    <location>
        <begin position="39"/>
        <end position="58"/>
    </location>
</feature>
<dbReference type="Proteomes" id="UP001597391">
    <property type="component" value="Unassembled WGS sequence"/>
</dbReference>
<evidence type="ECO:0000313" key="12">
    <source>
        <dbReference type="Proteomes" id="UP001597391"/>
    </source>
</evidence>
<dbReference type="PANTHER" id="PTHR28259:SF1">
    <property type="entry name" value="FLUORIDE EXPORT PROTEIN 1-RELATED"/>
    <property type="match status" value="1"/>
</dbReference>
<evidence type="ECO:0000256" key="10">
    <source>
        <dbReference type="HAMAP-Rule" id="MF_00454"/>
    </source>
</evidence>
<comment type="caution">
    <text evidence="11">The sequence shown here is derived from an EMBL/GenBank/DDBJ whole genome shotgun (WGS) entry which is preliminary data.</text>
</comment>
<sequence>MLMRSMSVFIGGALGAVSRYGIQELAALIWPNRNLSEPLSLFAINLSGCFIIGAITVHHVNKRMHPHRHALLATGVLGGFTSFSTYIVLVDRLAGESHLLTGLGYLALTLVACVLGAGLGQAVGRRDQTRRHAHITNGAVVTRSHNVDTVNSGALDEKRERQ</sequence>
<comment type="subcellular location">
    <subcellularLocation>
        <location evidence="1 10">Cell membrane</location>
        <topology evidence="1 10">Multi-pass membrane protein</topology>
    </subcellularLocation>
</comment>
<evidence type="ECO:0000256" key="6">
    <source>
        <dbReference type="ARBA" id="ARBA00023303"/>
    </source>
</evidence>
<comment type="similarity">
    <text evidence="7 10">Belongs to the fluoride channel Fluc/FEX (TC 1.A.43) family.</text>
</comment>
<dbReference type="EMBL" id="JBHUOP010000002">
    <property type="protein sequence ID" value="MFD2839873.1"/>
    <property type="molecule type" value="Genomic_DNA"/>
</dbReference>
<feature type="transmembrane region" description="Helical" evidence="10">
    <location>
        <begin position="70"/>
        <end position="90"/>
    </location>
</feature>
<evidence type="ECO:0000256" key="3">
    <source>
        <dbReference type="ARBA" id="ARBA00022692"/>
    </source>
</evidence>
<keyword evidence="10" id="KW-0915">Sodium</keyword>
<dbReference type="RefSeq" id="WP_377466091.1">
    <property type="nucleotide sequence ID" value="NZ_JBHUOP010000002.1"/>
</dbReference>
<accession>A0ABW5XDP9</accession>
<evidence type="ECO:0000256" key="2">
    <source>
        <dbReference type="ARBA" id="ARBA00022475"/>
    </source>
</evidence>
<keyword evidence="4 10" id="KW-1133">Transmembrane helix</keyword>
<keyword evidence="3 10" id="KW-0812">Transmembrane</keyword>
<organism evidence="11 12">
    <name type="scientific">Populibacterium corticicola</name>
    <dbReference type="NCBI Taxonomy" id="1812826"/>
    <lineage>
        <taxon>Bacteria</taxon>
        <taxon>Bacillati</taxon>
        <taxon>Actinomycetota</taxon>
        <taxon>Actinomycetes</taxon>
        <taxon>Micrococcales</taxon>
        <taxon>Jonesiaceae</taxon>
        <taxon>Populibacterium</taxon>
    </lineage>
</organism>
<evidence type="ECO:0000256" key="9">
    <source>
        <dbReference type="ARBA" id="ARBA00049940"/>
    </source>
</evidence>
<comment type="function">
    <text evidence="9 10">Fluoride-specific ion channel. Important for reducing fluoride concentration in the cell, thus reducing its toxicity.</text>
</comment>
<proteinExistence type="inferred from homology"/>
<feature type="binding site" evidence="10">
    <location>
        <position position="81"/>
    </location>
    <ligand>
        <name>Na(+)</name>
        <dbReference type="ChEBI" id="CHEBI:29101"/>
        <note>structural</note>
    </ligand>
</feature>
<keyword evidence="10" id="KW-0406">Ion transport</keyword>
<keyword evidence="5 10" id="KW-0472">Membrane</keyword>
<evidence type="ECO:0000256" key="7">
    <source>
        <dbReference type="ARBA" id="ARBA00035120"/>
    </source>
</evidence>
<reference evidence="12" key="1">
    <citation type="journal article" date="2019" name="Int. J. Syst. Evol. Microbiol.">
        <title>The Global Catalogue of Microorganisms (GCM) 10K type strain sequencing project: providing services to taxonomists for standard genome sequencing and annotation.</title>
        <authorList>
            <consortium name="The Broad Institute Genomics Platform"/>
            <consortium name="The Broad Institute Genome Sequencing Center for Infectious Disease"/>
            <person name="Wu L."/>
            <person name="Ma J."/>
        </authorList>
    </citation>
    <scope>NUCLEOTIDE SEQUENCE [LARGE SCALE GENOMIC DNA]</scope>
    <source>
        <strain evidence="12">KCTC 33576</strain>
    </source>
</reference>
<comment type="catalytic activity">
    <reaction evidence="8">
        <text>fluoride(in) = fluoride(out)</text>
        <dbReference type="Rhea" id="RHEA:76159"/>
        <dbReference type="ChEBI" id="CHEBI:17051"/>
    </reaction>
    <physiologicalReaction direction="left-to-right" evidence="8">
        <dbReference type="Rhea" id="RHEA:76160"/>
    </physiologicalReaction>
</comment>
<feature type="transmembrane region" description="Helical" evidence="10">
    <location>
        <begin position="102"/>
        <end position="123"/>
    </location>
</feature>
<keyword evidence="10" id="KW-0479">Metal-binding</keyword>
<keyword evidence="12" id="KW-1185">Reference proteome</keyword>